<dbReference type="EMBL" id="KV417503">
    <property type="protein sequence ID" value="KZP28533.1"/>
    <property type="molecule type" value="Genomic_DNA"/>
</dbReference>
<organism evidence="2 3">
    <name type="scientific">Athelia psychrophila</name>
    <dbReference type="NCBI Taxonomy" id="1759441"/>
    <lineage>
        <taxon>Eukaryota</taxon>
        <taxon>Fungi</taxon>
        <taxon>Dikarya</taxon>
        <taxon>Basidiomycota</taxon>
        <taxon>Agaricomycotina</taxon>
        <taxon>Agaricomycetes</taxon>
        <taxon>Agaricomycetidae</taxon>
        <taxon>Atheliales</taxon>
        <taxon>Atheliaceae</taxon>
        <taxon>Athelia</taxon>
    </lineage>
</organism>
<evidence type="ECO:0000313" key="2">
    <source>
        <dbReference type="EMBL" id="KZP28533.1"/>
    </source>
</evidence>
<dbReference type="Proteomes" id="UP000076532">
    <property type="component" value="Unassembled WGS sequence"/>
</dbReference>
<feature type="region of interest" description="Disordered" evidence="1">
    <location>
        <begin position="88"/>
        <end position="346"/>
    </location>
</feature>
<dbReference type="OrthoDB" id="3329487at2759"/>
<proteinExistence type="predicted"/>
<reference evidence="2 3" key="1">
    <citation type="journal article" date="2016" name="Mol. Biol. Evol.">
        <title>Comparative Genomics of Early-Diverging Mushroom-Forming Fungi Provides Insights into the Origins of Lignocellulose Decay Capabilities.</title>
        <authorList>
            <person name="Nagy L.G."/>
            <person name="Riley R."/>
            <person name="Tritt A."/>
            <person name="Adam C."/>
            <person name="Daum C."/>
            <person name="Floudas D."/>
            <person name="Sun H."/>
            <person name="Yadav J.S."/>
            <person name="Pangilinan J."/>
            <person name="Larsson K.H."/>
            <person name="Matsuura K."/>
            <person name="Barry K."/>
            <person name="Labutti K."/>
            <person name="Kuo R."/>
            <person name="Ohm R.A."/>
            <person name="Bhattacharya S.S."/>
            <person name="Shirouzu T."/>
            <person name="Yoshinaga Y."/>
            <person name="Martin F.M."/>
            <person name="Grigoriev I.V."/>
            <person name="Hibbett D.S."/>
        </authorList>
    </citation>
    <scope>NUCLEOTIDE SEQUENCE [LARGE SCALE GENOMIC DNA]</scope>
    <source>
        <strain evidence="2 3">CBS 109695</strain>
    </source>
</reference>
<name>A0A166RQE7_9AGAM</name>
<accession>A0A166RQE7</accession>
<feature type="compositionally biased region" description="Basic and acidic residues" evidence="1">
    <location>
        <begin position="565"/>
        <end position="583"/>
    </location>
</feature>
<evidence type="ECO:0000256" key="1">
    <source>
        <dbReference type="SAM" id="MobiDB-lite"/>
    </source>
</evidence>
<feature type="compositionally biased region" description="Acidic residues" evidence="1">
    <location>
        <begin position="307"/>
        <end position="323"/>
    </location>
</feature>
<feature type="compositionally biased region" description="Low complexity" evidence="1">
    <location>
        <begin position="131"/>
        <end position="141"/>
    </location>
</feature>
<dbReference type="AlphaFoldDB" id="A0A166RQE7"/>
<feature type="compositionally biased region" description="Polar residues" evidence="1">
    <location>
        <begin position="1"/>
        <end position="10"/>
    </location>
</feature>
<protein>
    <submittedName>
        <fullName evidence="2">Uncharacterized protein</fullName>
    </submittedName>
</protein>
<keyword evidence="3" id="KW-1185">Reference proteome</keyword>
<feature type="region of interest" description="Disordered" evidence="1">
    <location>
        <begin position="1"/>
        <end position="46"/>
    </location>
</feature>
<feature type="compositionally biased region" description="Low complexity" evidence="1">
    <location>
        <begin position="291"/>
        <end position="306"/>
    </location>
</feature>
<gene>
    <name evidence="2" type="ORF">FIBSPDRAFT_260471</name>
</gene>
<evidence type="ECO:0000313" key="3">
    <source>
        <dbReference type="Proteomes" id="UP000076532"/>
    </source>
</evidence>
<feature type="region of interest" description="Disordered" evidence="1">
    <location>
        <begin position="513"/>
        <end position="583"/>
    </location>
</feature>
<feature type="compositionally biased region" description="Pro residues" evidence="1">
    <location>
        <begin position="181"/>
        <end position="199"/>
    </location>
</feature>
<feature type="compositionally biased region" description="Pro residues" evidence="1">
    <location>
        <begin position="518"/>
        <end position="539"/>
    </location>
</feature>
<feature type="compositionally biased region" description="Polar residues" evidence="1">
    <location>
        <begin position="100"/>
        <end position="109"/>
    </location>
</feature>
<feature type="compositionally biased region" description="Polar residues" evidence="1">
    <location>
        <begin position="237"/>
        <end position="249"/>
    </location>
</feature>
<sequence>MYHPSTSAASAETYEPWLRRAPSTSFQRNDPRPASASSTASSHFTLTAEETPILLLRPRSVLFSVAKPAPTPAQKEVVFAFERFAAPDAQPPTEAPPVASGSTTPTQTHPRAAKPAEPERNSSYIRTRVLSTHPSSTPSSSKPAKFLSPSSPSHSPYGQLGSCGGAEGLPRQRAHSSFSPTAPPPRPHSITPPLPPPRPLAGRRGTVGPKPLSLFIPKTVKKVNTGQRRDSFLAPSRSPTSPECTLTPTGGSGGKGYRRSIAIDDQLQSPAPSTPAAFFDVLQAPQFDGDGSSSGSASGSGSGSLSESEEEVEEQEAEQEAEEYTPVPRSPFITSPLGPGHFRTSPLPSPISPISFSLANYPDPCLPQASSGVSGFWSHAKAARSTPTIASSKRSLFAPLSPALAAFSPTFAKFKSAIGRKPKGAKKPQPHISAPVPVSILCVLPKHDTHGTTTSTSASDSWSGASSGPLLAHTLPAELLSPGLLSPSPANASWCPDVLSPAPTTPGYVFAPSTAECPPSPSTPPSPLSPGAYPTPAPLSPGLLSPSPSPHDRERGADGGGAKEGGIERALEREARRGLKRDKDGRVTAWVSSQLSLSLLCTSVEAALGAAPAPNANTAPALGAHTAVAEVVAVAAAAAAEATRVSEDSVQNGSVQELDDLLLRHMEAERVRFKRIASESGSMRGCASFVSGGRGGVCLFRITYHISTQHSGRVHGGSALVYIYLLCCCLFISSVPVL</sequence>